<evidence type="ECO:0008006" key="4">
    <source>
        <dbReference type="Google" id="ProtNLM"/>
    </source>
</evidence>
<dbReference type="AlphaFoldDB" id="A0A5C1Y649"/>
<evidence type="ECO:0000313" key="2">
    <source>
        <dbReference type="EMBL" id="QEO08888.1"/>
    </source>
</evidence>
<name>A0A5C1Y649_9MICO</name>
<proteinExistence type="predicted"/>
<dbReference type="RefSeq" id="WP_149324319.1">
    <property type="nucleotide sequence ID" value="NZ_CP043504.1"/>
</dbReference>
<dbReference type="OrthoDB" id="5069167at2"/>
<feature type="region of interest" description="Disordered" evidence="1">
    <location>
        <begin position="33"/>
        <end position="52"/>
    </location>
</feature>
<evidence type="ECO:0000256" key="1">
    <source>
        <dbReference type="SAM" id="MobiDB-lite"/>
    </source>
</evidence>
<dbReference type="EMBL" id="CP043504">
    <property type="protein sequence ID" value="QEO08888.1"/>
    <property type="molecule type" value="Genomic_DNA"/>
</dbReference>
<gene>
    <name evidence="2" type="ORF">FLP23_01935</name>
</gene>
<dbReference type="KEGG" id="lyk:FLP23_01935"/>
<keyword evidence="3" id="KW-1185">Reference proteome</keyword>
<reference evidence="2 3" key="1">
    <citation type="submission" date="2019-09" db="EMBL/GenBank/DDBJ databases">
        <title>Genome sequencing of strain KACC 19322.</title>
        <authorList>
            <person name="Heo J."/>
            <person name="Kim S.-J."/>
            <person name="Kim J.-S."/>
            <person name="Hong S.-B."/>
            <person name="Kwon S.-W."/>
        </authorList>
    </citation>
    <scope>NUCLEOTIDE SEQUENCE [LARGE SCALE GENOMIC DNA]</scope>
    <source>
        <strain evidence="2 3">KACC 19322</strain>
    </source>
</reference>
<accession>A0A5C1Y649</accession>
<sequence>MAQIPLAARPQKDIRVKVGADNYEKHVSDINWPSNQTAQSWHGGTPDAIAPDLSEGDQVCNLTFIQAWDDEDSFCRFAFDHAGETVTISYKPHADSDVEFTAEVTLIRPQIGGKVNQFNESTISMPSTVPTLVPVP</sequence>
<organism evidence="2 3">
    <name type="scientific">Protaetiibacter larvae</name>
    <dbReference type="NCBI Taxonomy" id="2592654"/>
    <lineage>
        <taxon>Bacteria</taxon>
        <taxon>Bacillati</taxon>
        <taxon>Actinomycetota</taxon>
        <taxon>Actinomycetes</taxon>
        <taxon>Micrococcales</taxon>
        <taxon>Microbacteriaceae</taxon>
        <taxon>Protaetiibacter</taxon>
    </lineage>
</organism>
<protein>
    <recommendedName>
        <fullName evidence="4">Phage tail protein</fullName>
    </recommendedName>
</protein>
<evidence type="ECO:0000313" key="3">
    <source>
        <dbReference type="Proteomes" id="UP000322159"/>
    </source>
</evidence>
<feature type="compositionally biased region" description="Polar residues" evidence="1">
    <location>
        <begin position="33"/>
        <end position="42"/>
    </location>
</feature>
<dbReference type="Proteomes" id="UP000322159">
    <property type="component" value="Chromosome"/>
</dbReference>